<dbReference type="Gene3D" id="3.30.1240.10">
    <property type="match status" value="1"/>
</dbReference>
<dbReference type="EMBL" id="BONF01000019">
    <property type="protein sequence ID" value="GIF82298.1"/>
    <property type="molecule type" value="Genomic_DNA"/>
</dbReference>
<dbReference type="SUPFAM" id="SSF56784">
    <property type="entry name" value="HAD-like"/>
    <property type="match status" value="1"/>
</dbReference>
<dbReference type="PANTHER" id="PTHR10000">
    <property type="entry name" value="PHOSPHOSERINE PHOSPHATASE"/>
    <property type="match status" value="1"/>
</dbReference>
<dbReference type="AlphaFoldDB" id="A0A8J3JKE2"/>
<keyword evidence="2" id="KW-1185">Reference proteome</keyword>
<organism evidence="1 2">
    <name type="scientific">Catellatospora bangladeshensis</name>
    <dbReference type="NCBI Taxonomy" id="310355"/>
    <lineage>
        <taxon>Bacteria</taxon>
        <taxon>Bacillati</taxon>
        <taxon>Actinomycetota</taxon>
        <taxon>Actinomycetes</taxon>
        <taxon>Micromonosporales</taxon>
        <taxon>Micromonosporaceae</taxon>
        <taxon>Catellatospora</taxon>
    </lineage>
</organism>
<dbReference type="PANTHER" id="PTHR10000:SF8">
    <property type="entry name" value="HAD SUPERFAMILY HYDROLASE-LIKE, TYPE 3"/>
    <property type="match status" value="1"/>
</dbReference>
<dbReference type="Proteomes" id="UP000601223">
    <property type="component" value="Unassembled WGS sequence"/>
</dbReference>
<dbReference type="Gene3D" id="3.40.50.1000">
    <property type="entry name" value="HAD superfamily/HAD-like"/>
    <property type="match status" value="1"/>
</dbReference>
<protein>
    <submittedName>
        <fullName evidence="1">Haloacid dehalogenase</fullName>
    </submittedName>
</protein>
<sequence length="270" mass="27712">MTPRLVATDADGTLLDHANLVSPRTFAAVGRVLAARVPFVLVSGRPARTLKKIASRAGVAGPAVCSNGAVVYDMRSDRPLRVVALAPPELNRVVAVLDAELPGCAYAVESLDGRPALRAEAAFRAALPAVKSEDAERAEILGRPGVKLAVSHPGMSSPALAAAVTALLGDTVSVTYSQAGGLIEVSARGVDKGTGLAWLAGRLGVAAGAVAFGDMPNDIPMLRWAEHAVAVANAHPDVIAVAAEVTAANTDDGVALVLERWFRLGTGQPR</sequence>
<reference evidence="1 2" key="1">
    <citation type="submission" date="2021-01" db="EMBL/GenBank/DDBJ databases">
        <title>Whole genome shotgun sequence of Catellatospora bangladeshensis NBRC 107357.</title>
        <authorList>
            <person name="Komaki H."/>
            <person name="Tamura T."/>
        </authorList>
    </citation>
    <scope>NUCLEOTIDE SEQUENCE [LARGE SCALE GENOMIC DNA]</scope>
    <source>
        <strain evidence="1 2">NBRC 107357</strain>
    </source>
</reference>
<dbReference type="InterPro" id="IPR036412">
    <property type="entry name" value="HAD-like_sf"/>
</dbReference>
<proteinExistence type="predicted"/>
<gene>
    <name evidence="1" type="ORF">Cba03nite_36470</name>
</gene>
<dbReference type="GO" id="GO:0000287">
    <property type="term" value="F:magnesium ion binding"/>
    <property type="evidence" value="ECO:0007669"/>
    <property type="project" value="TreeGrafter"/>
</dbReference>
<accession>A0A8J3JKE2</accession>
<comment type="caution">
    <text evidence="1">The sequence shown here is derived from an EMBL/GenBank/DDBJ whole genome shotgun (WGS) entry which is preliminary data.</text>
</comment>
<evidence type="ECO:0000313" key="2">
    <source>
        <dbReference type="Proteomes" id="UP000601223"/>
    </source>
</evidence>
<dbReference type="RefSeq" id="WP_203747252.1">
    <property type="nucleotide sequence ID" value="NZ_BONF01000019.1"/>
</dbReference>
<dbReference type="GO" id="GO:0005829">
    <property type="term" value="C:cytosol"/>
    <property type="evidence" value="ECO:0007669"/>
    <property type="project" value="TreeGrafter"/>
</dbReference>
<dbReference type="InterPro" id="IPR023214">
    <property type="entry name" value="HAD_sf"/>
</dbReference>
<dbReference type="GO" id="GO:0016791">
    <property type="term" value="F:phosphatase activity"/>
    <property type="evidence" value="ECO:0007669"/>
    <property type="project" value="TreeGrafter"/>
</dbReference>
<name>A0A8J3JKE2_9ACTN</name>
<evidence type="ECO:0000313" key="1">
    <source>
        <dbReference type="EMBL" id="GIF82298.1"/>
    </source>
</evidence>
<dbReference type="Pfam" id="PF08282">
    <property type="entry name" value="Hydrolase_3"/>
    <property type="match status" value="1"/>
</dbReference>